<protein>
    <submittedName>
        <fullName evidence="1">Uncharacterized protein</fullName>
    </submittedName>
</protein>
<name>A0A7W8AD29_9ACTN</name>
<gene>
    <name evidence="1" type="ORF">HNR40_009569</name>
</gene>
<sequence length="34" mass="3627">MTAASIVTSRRGPAMMAKEELTMFAHIGFPPSCS</sequence>
<dbReference type="EMBL" id="JACHIN010000020">
    <property type="protein sequence ID" value="MBB5084061.1"/>
    <property type="molecule type" value="Genomic_DNA"/>
</dbReference>
<evidence type="ECO:0000313" key="1">
    <source>
        <dbReference type="EMBL" id="MBB5084061.1"/>
    </source>
</evidence>
<comment type="caution">
    <text evidence="1">The sequence shown here is derived from an EMBL/GenBank/DDBJ whole genome shotgun (WGS) entry which is preliminary data.</text>
</comment>
<organism evidence="1 2">
    <name type="scientific">Nonomuraea endophytica</name>
    <dbReference type="NCBI Taxonomy" id="714136"/>
    <lineage>
        <taxon>Bacteria</taxon>
        <taxon>Bacillati</taxon>
        <taxon>Actinomycetota</taxon>
        <taxon>Actinomycetes</taxon>
        <taxon>Streptosporangiales</taxon>
        <taxon>Streptosporangiaceae</taxon>
        <taxon>Nonomuraea</taxon>
    </lineage>
</organism>
<accession>A0A7W8AD29</accession>
<reference evidence="1 2" key="1">
    <citation type="submission" date="2020-08" db="EMBL/GenBank/DDBJ databases">
        <title>Genomic Encyclopedia of Type Strains, Phase IV (KMG-IV): sequencing the most valuable type-strain genomes for metagenomic binning, comparative biology and taxonomic classification.</title>
        <authorList>
            <person name="Goeker M."/>
        </authorList>
    </citation>
    <scope>NUCLEOTIDE SEQUENCE [LARGE SCALE GENOMIC DNA]</scope>
    <source>
        <strain evidence="1 2">DSM 45385</strain>
    </source>
</reference>
<dbReference type="Proteomes" id="UP000568380">
    <property type="component" value="Unassembled WGS sequence"/>
</dbReference>
<dbReference type="AlphaFoldDB" id="A0A7W8AD29"/>
<proteinExistence type="predicted"/>
<evidence type="ECO:0000313" key="2">
    <source>
        <dbReference type="Proteomes" id="UP000568380"/>
    </source>
</evidence>
<keyword evidence="2" id="KW-1185">Reference proteome</keyword>